<evidence type="ECO:0000313" key="2">
    <source>
        <dbReference type="Proteomes" id="UP000789525"/>
    </source>
</evidence>
<feature type="non-terminal residue" evidence="1">
    <location>
        <position position="446"/>
    </location>
</feature>
<keyword evidence="2" id="KW-1185">Reference proteome</keyword>
<accession>A0ACA9P5Q5</accession>
<comment type="caution">
    <text evidence="1">The sequence shown here is derived from an EMBL/GenBank/DDBJ whole genome shotgun (WGS) entry which is preliminary data.</text>
</comment>
<evidence type="ECO:0000313" key="1">
    <source>
        <dbReference type="EMBL" id="CAG8686041.1"/>
    </source>
</evidence>
<protein>
    <submittedName>
        <fullName evidence="1">5496_t:CDS:1</fullName>
    </submittedName>
</protein>
<name>A0ACA9P5Q5_9GLOM</name>
<reference evidence="1" key="1">
    <citation type="submission" date="2021-06" db="EMBL/GenBank/DDBJ databases">
        <authorList>
            <person name="Kallberg Y."/>
            <person name="Tangrot J."/>
            <person name="Rosling A."/>
        </authorList>
    </citation>
    <scope>NUCLEOTIDE SEQUENCE</scope>
    <source>
        <strain evidence="1">CL356</strain>
    </source>
</reference>
<dbReference type="EMBL" id="CAJVPT010028038">
    <property type="protein sequence ID" value="CAG8686041.1"/>
    <property type="molecule type" value="Genomic_DNA"/>
</dbReference>
<proteinExistence type="predicted"/>
<organism evidence="1 2">
    <name type="scientific">Acaulospora colombiana</name>
    <dbReference type="NCBI Taxonomy" id="27376"/>
    <lineage>
        <taxon>Eukaryota</taxon>
        <taxon>Fungi</taxon>
        <taxon>Fungi incertae sedis</taxon>
        <taxon>Mucoromycota</taxon>
        <taxon>Glomeromycotina</taxon>
        <taxon>Glomeromycetes</taxon>
        <taxon>Diversisporales</taxon>
        <taxon>Acaulosporaceae</taxon>
        <taxon>Acaulospora</taxon>
    </lineage>
</organism>
<dbReference type="Proteomes" id="UP000789525">
    <property type="component" value="Unassembled WGS sequence"/>
</dbReference>
<gene>
    <name evidence="1" type="ORF">ACOLOM_LOCUS9554</name>
</gene>
<sequence>MTSDFLPKLSLDYGQLLMDTNYHDVLIEVGHQPHVKTFKTHSLILRVRCPFFAAALSSVWVKRDQDMMVIKKPNMSPIIFDVILNGKINIRGWKGSEIMELLYAADELALEELADYVQDYLCRQEQWILQNIFQVLHISFGHASFQKLKKNCIELVVDNPLLLFDSEQFAQTNEEILMTLLKRDDLVMKEIAIWEGLIQWGIAQTQMSEEKFTQWSKKHFSALGKTLKKFLPTIRFFQISSEDIYRKVLPYRQMLPHQLVEELVNYHRTGLKAGVLPKRIKVDSSIISTKHAIQISYWIDYNRDTQSVYKFKLLFRASRDGFHFTDFHLKCNNQDDVVLVMKVEDNQIFGGYNPVGWCGSGQNLRATPDSFIFFFDKQLRNPLISRVAVESMAIKSASSCGPCFGVNDLAFNDSERPNLCYASKKYYDKRISEKESFEVKDYEILK</sequence>